<evidence type="ECO:0000313" key="2">
    <source>
        <dbReference type="Proteomes" id="UP000027059"/>
    </source>
</evidence>
<dbReference type="EMBL" id="CP007243">
    <property type="protein sequence ID" value="AIA32038.1"/>
    <property type="molecule type" value="Genomic_DNA"/>
</dbReference>
<accession>A0A059XYP1</accession>
<dbReference type="KEGG" id="lfp:Y981_12670"/>
<dbReference type="HOGENOM" id="CLU_2396087_0_0_0"/>
<reference evidence="1 2" key="2">
    <citation type="journal article" date="2015" name="Biomed. Res. Int.">
        <title>Effects of Arsenite Resistance on the Growth and Functional Gene Expression of Leptospirillum ferriphilum and Acidithiobacillus thiooxidans in Pure Culture and Coculture.</title>
        <authorList>
            <person name="Jiang H."/>
            <person name="Liang Y."/>
            <person name="Yin H."/>
            <person name="Xiao Y."/>
            <person name="Guo X."/>
            <person name="Xu Y."/>
            <person name="Hu Q."/>
            <person name="Liu H."/>
            <person name="Liu X."/>
        </authorList>
    </citation>
    <scope>NUCLEOTIDE SEQUENCE [LARGE SCALE GENOMIC DNA]</scope>
    <source>
        <strain evidence="1 2">YSK</strain>
    </source>
</reference>
<protein>
    <submittedName>
        <fullName evidence="1">Uncharacterized protein</fullName>
    </submittedName>
</protein>
<proteinExistence type="predicted"/>
<sequence>MKNSSTRPQKMLFYGPDNFRFTRNHFKNPFPNFFGKDMEIGDNTTDAQPMHVKENMSGQWQALDRNNWFWQVRKQTTEPFPLPGHQNEPPALY</sequence>
<reference evidence="2" key="1">
    <citation type="submission" date="2014-02" db="EMBL/GenBank/DDBJ databases">
        <title>Complete genome sequence and comparative genomic analysis of the nitrogen-fixing bacterium Leptospirillum ferriphilum YSK.</title>
        <authorList>
            <person name="Guo X."/>
            <person name="Yin H."/>
            <person name="Liang Y."/>
            <person name="Hu Q."/>
            <person name="Ma L."/>
            <person name="Xiao Y."/>
            <person name="Zhang X."/>
            <person name="Qiu G."/>
            <person name="Liu X."/>
        </authorList>
    </citation>
    <scope>NUCLEOTIDE SEQUENCE [LARGE SCALE GENOMIC DNA]</scope>
    <source>
        <strain evidence="2">YSK</strain>
    </source>
</reference>
<organism evidence="1 2">
    <name type="scientific">Leptospirillum ferriphilum YSK</name>
    <dbReference type="NCBI Taxonomy" id="1441628"/>
    <lineage>
        <taxon>Bacteria</taxon>
        <taxon>Pseudomonadati</taxon>
        <taxon>Nitrospirota</taxon>
        <taxon>Nitrospiria</taxon>
        <taxon>Nitrospirales</taxon>
        <taxon>Nitrospiraceae</taxon>
        <taxon>Leptospirillum</taxon>
    </lineage>
</organism>
<gene>
    <name evidence="1" type="ORF">Y981_12670</name>
</gene>
<dbReference type="Proteomes" id="UP000027059">
    <property type="component" value="Chromosome"/>
</dbReference>
<evidence type="ECO:0000313" key="1">
    <source>
        <dbReference type="EMBL" id="AIA32038.1"/>
    </source>
</evidence>
<dbReference type="AlphaFoldDB" id="A0A059XYP1"/>
<name>A0A059XYP1_9BACT</name>
<keyword evidence="2" id="KW-1185">Reference proteome</keyword>